<reference evidence="2 3" key="1">
    <citation type="journal article" date="2023" name="Hortic Res">
        <title>Pangenome of water caltrop reveals structural variations and asymmetric subgenome divergence after allopolyploidization.</title>
        <authorList>
            <person name="Zhang X."/>
            <person name="Chen Y."/>
            <person name="Wang L."/>
            <person name="Yuan Y."/>
            <person name="Fang M."/>
            <person name="Shi L."/>
            <person name="Lu R."/>
            <person name="Comes H.P."/>
            <person name="Ma Y."/>
            <person name="Chen Y."/>
            <person name="Huang G."/>
            <person name="Zhou Y."/>
            <person name="Zheng Z."/>
            <person name="Qiu Y."/>
        </authorList>
    </citation>
    <scope>NUCLEOTIDE SEQUENCE [LARGE SCALE GENOMIC DNA]</scope>
    <source>
        <tissue evidence="2">Roots</tissue>
    </source>
</reference>
<dbReference type="Proteomes" id="UP001345219">
    <property type="component" value="Chromosome 24"/>
</dbReference>
<dbReference type="AlphaFoldDB" id="A0AAN7QKP7"/>
<evidence type="ECO:0000256" key="1">
    <source>
        <dbReference type="SAM" id="MobiDB-lite"/>
    </source>
</evidence>
<feature type="compositionally biased region" description="Basic and acidic residues" evidence="1">
    <location>
        <begin position="34"/>
        <end position="49"/>
    </location>
</feature>
<organism evidence="2 3">
    <name type="scientific">Trapa incisa</name>
    <dbReference type="NCBI Taxonomy" id="236973"/>
    <lineage>
        <taxon>Eukaryota</taxon>
        <taxon>Viridiplantae</taxon>
        <taxon>Streptophyta</taxon>
        <taxon>Embryophyta</taxon>
        <taxon>Tracheophyta</taxon>
        <taxon>Spermatophyta</taxon>
        <taxon>Magnoliopsida</taxon>
        <taxon>eudicotyledons</taxon>
        <taxon>Gunneridae</taxon>
        <taxon>Pentapetalae</taxon>
        <taxon>rosids</taxon>
        <taxon>malvids</taxon>
        <taxon>Myrtales</taxon>
        <taxon>Lythraceae</taxon>
        <taxon>Trapa</taxon>
    </lineage>
</organism>
<keyword evidence="3" id="KW-1185">Reference proteome</keyword>
<evidence type="ECO:0000313" key="3">
    <source>
        <dbReference type="Proteomes" id="UP001345219"/>
    </source>
</evidence>
<protein>
    <submittedName>
        <fullName evidence="2">Uncharacterized protein</fullName>
    </submittedName>
</protein>
<evidence type="ECO:0000313" key="2">
    <source>
        <dbReference type="EMBL" id="KAK4770509.1"/>
    </source>
</evidence>
<proteinExistence type="predicted"/>
<accession>A0AAN7QKP7</accession>
<dbReference type="EMBL" id="JAXIOK010000005">
    <property type="protein sequence ID" value="KAK4770509.1"/>
    <property type="molecule type" value="Genomic_DNA"/>
</dbReference>
<comment type="caution">
    <text evidence="2">The sequence shown here is derived from an EMBL/GenBank/DDBJ whole genome shotgun (WGS) entry which is preliminary data.</text>
</comment>
<name>A0AAN7QKP7_9MYRT</name>
<gene>
    <name evidence="2" type="ORF">SAY87_031041</name>
</gene>
<feature type="region of interest" description="Disordered" evidence="1">
    <location>
        <begin position="15"/>
        <end position="63"/>
    </location>
</feature>
<sequence>METFPRQIPCIFSCSESAPEHPRKSSDMSIAEFKFQKEKGQEDDRKSSLEEQSDWEEFCRSKE</sequence>